<reference evidence="5 6" key="1">
    <citation type="submission" date="2017-07" db="EMBL/GenBank/DDBJ databases">
        <title>Draft genome sequence of Prevotella copri isolated from the gut of healthy adult Indian.</title>
        <authorList>
            <person name="Das B."/>
            <person name="Bag S."/>
            <person name="Ghosh T.S."/>
        </authorList>
    </citation>
    <scope>NUCLEOTIDE SEQUENCE [LARGE SCALE GENOMIC DNA]</scope>
    <source>
        <strain evidence="5 6">Indica</strain>
    </source>
</reference>
<keyword evidence="1" id="KW-0328">Glycosyltransferase</keyword>
<evidence type="ECO:0000313" key="5">
    <source>
        <dbReference type="EMBL" id="OXL43356.1"/>
    </source>
</evidence>
<dbReference type="PANTHER" id="PTHR22916">
    <property type="entry name" value="GLYCOSYLTRANSFERASE"/>
    <property type="match status" value="1"/>
</dbReference>
<keyword evidence="3" id="KW-0472">Membrane</keyword>
<evidence type="ECO:0000256" key="1">
    <source>
        <dbReference type="ARBA" id="ARBA00022676"/>
    </source>
</evidence>
<accession>A0AA91TIN2</accession>
<keyword evidence="3" id="KW-1133">Transmembrane helix</keyword>
<feature type="transmembrane region" description="Helical" evidence="3">
    <location>
        <begin position="307"/>
        <end position="325"/>
    </location>
</feature>
<dbReference type="PANTHER" id="PTHR22916:SF51">
    <property type="entry name" value="GLYCOSYLTRANSFERASE EPSH-RELATED"/>
    <property type="match status" value="1"/>
</dbReference>
<evidence type="ECO:0000256" key="2">
    <source>
        <dbReference type="ARBA" id="ARBA00022679"/>
    </source>
</evidence>
<feature type="domain" description="Glycosyltransferase 2-like" evidence="4">
    <location>
        <begin position="15"/>
        <end position="171"/>
    </location>
</feature>
<dbReference type="Pfam" id="PF00535">
    <property type="entry name" value="Glycos_transf_2"/>
    <property type="match status" value="1"/>
</dbReference>
<dbReference type="SUPFAM" id="SSF53448">
    <property type="entry name" value="Nucleotide-diphospho-sugar transferases"/>
    <property type="match status" value="1"/>
</dbReference>
<dbReference type="GO" id="GO:0016758">
    <property type="term" value="F:hexosyltransferase activity"/>
    <property type="evidence" value="ECO:0007669"/>
    <property type="project" value="UniProtKB-ARBA"/>
</dbReference>
<dbReference type="RefSeq" id="WP_089544600.1">
    <property type="nucleotide sequence ID" value="NZ_NMPZ01000019.1"/>
</dbReference>
<dbReference type="EMBL" id="NMPZ01000019">
    <property type="protein sequence ID" value="OXL43356.1"/>
    <property type="molecule type" value="Genomic_DNA"/>
</dbReference>
<gene>
    <name evidence="5" type="ORF">CFT61_11715</name>
</gene>
<organism evidence="5 6">
    <name type="scientific">Segatella copri</name>
    <dbReference type="NCBI Taxonomy" id="165179"/>
    <lineage>
        <taxon>Bacteria</taxon>
        <taxon>Pseudomonadati</taxon>
        <taxon>Bacteroidota</taxon>
        <taxon>Bacteroidia</taxon>
        <taxon>Bacteroidales</taxon>
        <taxon>Prevotellaceae</taxon>
        <taxon>Segatella</taxon>
    </lineage>
</organism>
<dbReference type="Gene3D" id="3.90.550.10">
    <property type="entry name" value="Spore Coat Polysaccharide Biosynthesis Protein SpsA, Chain A"/>
    <property type="match status" value="1"/>
</dbReference>
<comment type="caution">
    <text evidence="5">The sequence shown here is derived from an EMBL/GenBank/DDBJ whole genome shotgun (WGS) entry which is preliminary data.</text>
</comment>
<proteinExistence type="predicted"/>
<keyword evidence="2" id="KW-0808">Transferase</keyword>
<evidence type="ECO:0000259" key="4">
    <source>
        <dbReference type="Pfam" id="PF00535"/>
    </source>
</evidence>
<sequence length="333" mass="38888">MNENITKHSDKIILSIIVPVYNVEQYVCKCAESLLAQTCSPELFEVIFVNDGTKDRSVEVLKKCVDFDSRRNFHLLEKTNGGLSSARNYGINNSLGQYIWCIDSDDWIEPDSVRYLMELLKKDPEILYTSTLFINKVDGESVSATDIPLNDSDGKQLMGLHPMFMAPVYVLKRTFWFENHFEFYEGILHEDYELMPRVVYKADSITVCHKPLYHYLQREGSITQVKNPKRVYDMMKIICHYSLFLKSKVQQKDIKLVCACLSDIVLGFFEASRNMDRKVLHDVNNFCRRERTVSYILCKSRKKQSVLLGWCMYLPFKPIVIYSFLKKIKSIIR</sequence>
<dbReference type="InterPro" id="IPR001173">
    <property type="entry name" value="Glyco_trans_2-like"/>
</dbReference>
<dbReference type="InterPro" id="IPR029044">
    <property type="entry name" value="Nucleotide-diphossugar_trans"/>
</dbReference>
<evidence type="ECO:0000313" key="6">
    <source>
        <dbReference type="Proteomes" id="UP000215155"/>
    </source>
</evidence>
<dbReference type="AlphaFoldDB" id="A0AA91TIN2"/>
<keyword evidence="3" id="KW-0812">Transmembrane</keyword>
<protein>
    <recommendedName>
        <fullName evidence="4">Glycosyltransferase 2-like domain-containing protein</fullName>
    </recommendedName>
</protein>
<name>A0AA91TIN2_9BACT</name>
<dbReference type="CDD" id="cd00761">
    <property type="entry name" value="Glyco_tranf_GTA_type"/>
    <property type="match status" value="1"/>
</dbReference>
<dbReference type="Proteomes" id="UP000215155">
    <property type="component" value="Unassembled WGS sequence"/>
</dbReference>
<evidence type="ECO:0000256" key="3">
    <source>
        <dbReference type="SAM" id="Phobius"/>
    </source>
</evidence>